<dbReference type="AlphaFoldDB" id="A0A3P3VNI1"/>
<keyword evidence="8" id="KW-0663">Pyridoxal phosphate</keyword>
<comment type="caution">
    <text evidence="19">The sequence shown here is derived from an EMBL/GenBank/DDBJ whole genome shotgun (WGS) entry which is preliminary data.</text>
</comment>
<dbReference type="InterPro" id="IPR001544">
    <property type="entry name" value="Aminotrans_IV"/>
</dbReference>
<evidence type="ECO:0000256" key="3">
    <source>
        <dbReference type="ARBA" id="ARBA00004824"/>
    </source>
</evidence>
<dbReference type="GO" id="GO:0008652">
    <property type="term" value="P:amino acid biosynthetic process"/>
    <property type="evidence" value="ECO:0007669"/>
    <property type="project" value="UniProtKB-ARBA"/>
</dbReference>
<dbReference type="EMBL" id="QWEZ01000002">
    <property type="protein sequence ID" value="RRJ83478.1"/>
    <property type="molecule type" value="Genomic_DNA"/>
</dbReference>
<dbReference type="EC" id="2.6.1.42" evidence="7"/>
<dbReference type="GO" id="GO:0005829">
    <property type="term" value="C:cytosol"/>
    <property type="evidence" value="ECO:0007669"/>
    <property type="project" value="TreeGrafter"/>
</dbReference>
<evidence type="ECO:0000256" key="4">
    <source>
        <dbReference type="ARBA" id="ARBA00004931"/>
    </source>
</evidence>
<evidence type="ECO:0000256" key="2">
    <source>
        <dbReference type="ARBA" id="ARBA00003109"/>
    </source>
</evidence>
<comment type="pathway">
    <text evidence="3">Amino-acid biosynthesis; L-isoleucine biosynthesis; L-isoleucine from 2-oxobutanoate: step 4/4.</text>
</comment>
<comment type="catalytic activity">
    <reaction evidence="13">
        <text>L-isoleucine + 2-oxoglutarate = (S)-3-methyl-2-oxopentanoate + L-glutamate</text>
        <dbReference type="Rhea" id="RHEA:24801"/>
        <dbReference type="ChEBI" id="CHEBI:16810"/>
        <dbReference type="ChEBI" id="CHEBI:29985"/>
        <dbReference type="ChEBI" id="CHEBI:35146"/>
        <dbReference type="ChEBI" id="CHEBI:58045"/>
        <dbReference type="EC" id="2.6.1.42"/>
    </reaction>
</comment>
<gene>
    <name evidence="19" type="ORF">D0544_11020</name>
</gene>
<evidence type="ECO:0000256" key="1">
    <source>
        <dbReference type="ARBA" id="ARBA00001933"/>
    </source>
</evidence>
<dbReference type="InterPro" id="IPR043132">
    <property type="entry name" value="BCAT-like_C"/>
</dbReference>
<sequence length="289" mass="32386">MMIVYLNGDFMPVEQAKISPMDRGFLFGDGIYELIPSHSGRFVGFNLHLDRMNNGLDAIGIVRPDISVRQWLEISQQLLERNEGTDLGIYLHITRGDEGRRYHAFPEKVTPTVFAMTTPIFPFLGEPDSETQPGLSCYTAQDKRWKRCNVKSTALLGNVLHFQDSYSRGGNECILYNADNELTEGSASNVVIVNDNQIITPPLDEQILPGITRHLMIESLRKEGGFGVSERVIHMDEVRGADEVWVTNSGVHILPVVTLDGRPVADGKVGPVWEKARACYNRHCFDLNV</sequence>
<dbReference type="Gene3D" id="3.30.470.10">
    <property type="match status" value="1"/>
</dbReference>
<evidence type="ECO:0000256" key="6">
    <source>
        <dbReference type="ARBA" id="ARBA00009320"/>
    </source>
</evidence>
<dbReference type="InterPro" id="IPR050571">
    <property type="entry name" value="Class-IV_PLP-Dep_Aminotrnsfr"/>
</dbReference>
<dbReference type="PANTHER" id="PTHR42743">
    <property type="entry name" value="AMINO-ACID AMINOTRANSFERASE"/>
    <property type="match status" value="1"/>
</dbReference>
<comment type="catalytic activity">
    <reaction evidence="14">
        <text>L-leucine + 2-oxoglutarate = 4-methyl-2-oxopentanoate + L-glutamate</text>
        <dbReference type="Rhea" id="RHEA:18321"/>
        <dbReference type="ChEBI" id="CHEBI:16810"/>
        <dbReference type="ChEBI" id="CHEBI:17865"/>
        <dbReference type="ChEBI" id="CHEBI:29985"/>
        <dbReference type="ChEBI" id="CHEBI:57427"/>
        <dbReference type="EC" id="2.6.1.42"/>
    </reaction>
</comment>
<comment type="catalytic activity">
    <reaction evidence="15">
        <text>4-amino-4-deoxychorismate = 4-aminobenzoate + pyruvate + H(+)</text>
        <dbReference type="Rhea" id="RHEA:16201"/>
        <dbReference type="ChEBI" id="CHEBI:15361"/>
        <dbReference type="ChEBI" id="CHEBI:15378"/>
        <dbReference type="ChEBI" id="CHEBI:17836"/>
        <dbReference type="ChEBI" id="CHEBI:58406"/>
        <dbReference type="EC" id="4.1.3.38"/>
    </reaction>
</comment>
<comment type="pathway">
    <text evidence="5">Amino-acid biosynthesis; L-leucine biosynthesis; L-leucine from 3-methyl-2-oxobutanoate: step 4/4.</text>
</comment>
<evidence type="ECO:0000256" key="13">
    <source>
        <dbReference type="ARBA" id="ARBA00048798"/>
    </source>
</evidence>
<organism evidence="19 20">
    <name type="scientific">Aestuariirhabdus litorea</name>
    <dbReference type="NCBI Taxonomy" id="2528527"/>
    <lineage>
        <taxon>Bacteria</taxon>
        <taxon>Pseudomonadati</taxon>
        <taxon>Pseudomonadota</taxon>
        <taxon>Gammaproteobacteria</taxon>
        <taxon>Oceanospirillales</taxon>
        <taxon>Aestuariirhabdaceae</taxon>
        <taxon>Aestuariirhabdus</taxon>
    </lineage>
</organism>
<evidence type="ECO:0000256" key="8">
    <source>
        <dbReference type="ARBA" id="ARBA00022898"/>
    </source>
</evidence>
<evidence type="ECO:0000256" key="7">
    <source>
        <dbReference type="ARBA" id="ARBA00013053"/>
    </source>
</evidence>
<dbReference type="GO" id="GO:0008696">
    <property type="term" value="F:4-amino-4-deoxychorismate lyase activity"/>
    <property type="evidence" value="ECO:0007669"/>
    <property type="project" value="UniProtKB-EC"/>
</dbReference>
<comment type="similarity">
    <text evidence="6">Belongs to the class-IV pyridoxal-phosphate-dependent aminotransferase family.</text>
</comment>
<comment type="pathway">
    <text evidence="4">Amino-acid biosynthesis; L-valine biosynthesis; L-valine from pyruvate: step 4/4.</text>
</comment>
<accession>A0A3P3VNI1</accession>
<comment type="catalytic activity">
    <reaction evidence="12">
        <text>L-valine + 2-oxoglutarate = 3-methyl-2-oxobutanoate + L-glutamate</text>
        <dbReference type="Rhea" id="RHEA:24813"/>
        <dbReference type="ChEBI" id="CHEBI:11851"/>
        <dbReference type="ChEBI" id="CHEBI:16810"/>
        <dbReference type="ChEBI" id="CHEBI:29985"/>
        <dbReference type="ChEBI" id="CHEBI:57762"/>
        <dbReference type="EC" id="2.6.1.42"/>
    </reaction>
</comment>
<evidence type="ECO:0000256" key="9">
    <source>
        <dbReference type="ARBA" id="ARBA00022909"/>
    </source>
</evidence>
<comment type="function">
    <text evidence="16">Involved in the biosynthesis of p-aminobenzoate (PABA), a precursor of tetrahydrofolate. Converts 4-amino-4-deoxychorismate into 4-aminobenzoate (PABA) and pyruvate.</text>
</comment>
<evidence type="ECO:0000256" key="14">
    <source>
        <dbReference type="ARBA" id="ARBA00049229"/>
    </source>
</evidence>
<comment type="pathway">
    <text evidence="10">Cofactor biosynthesis; tetrahydrofolate biosynthesis; 4-aminobenzoate from chorismate: step 2/2.</text>
</comment>
<dbReference type="InterPro" id="IPR036038">
    <property type="entry name" value="Aminotransferase-like"/>
</dbReference>
<evidence type="ECO:0000313" key="19">
    <source>
        <dbReference type="EMBL" id="RRJ83478.1"/>
    </source>
</evidence>
<protein>
    <recommendedName>
        <fullName evidence="17">Aminodeoxychorismate lyase</fullName>
        <ecNumber evidence="7">2.6.1.42</ecNumber>
        <ecNumber evidence="11">4.1.3.38</ecNumber>
    </recommendedName>
    <alternativeName>
        <fullName evidence="18">4-amino-4-deoxychorismate lyase</fullName>
    </alternativeName>
</protein>
<name>A0A3P3VNI1_9GAMM</name>
<evidence type="ECO:0000256" key="10">
    <source>
        <dbReference type="ARBA" id="ARBA00035633"/>
    </source>
</evidence>
<comment type="cofactor">
    <cofactor evidence="1">
        <name>pyridoxal 5'-phosphate</name>
        <dbReference type="ChEBI" id="CHEBI:597326"/>
    </cofactor>
</comment>
<dbReference type="EC" id="4.1.3.38" evidence="11"/>
<evidence type="ECO:0000256" key="15">
    <source>
        <dbReference type="ARBA" id="ARBA00049529"/>
    </source>
</evidence>
<evidence type="ECO:0000256" key="5">
    <source>
        <dbReference type="ARBA" id="ARBA00005072"/>
    </source>
</evidence>
<evidence type="ECO:0000256" key="18">
    <source>
        <dbReference type="ARBA" id="ARBA00080135"/>
    </source>
</evidence>
<dbReference type="GO" id="GO:0046656">
    <property type="term" value="P:folic acid biosynthetic process"/>
    <property type="evidence" value="ECO:0007669"/>
    <property type="project" value="UniProtKB-KW"/>
</dbReference>
<reference evidence="19 20" key="1">
    <citation type="submission" date="2018-08" db="EMBL/GenBank/DDBJ databases">
        <authorList>
            <person name="Khan S.A."/>
        </authorList>
    </citation>
    <scope>NUCLEOTIDE SEQUENCE [LARGE SCALE GENOMIC DNA]</scope>
    <source>
        <strain evidence="19 20">GTF-13</strain>
    </source>
</reference>
<keyword evidence="9" id="KW-0289">Folate biosynthesis</keyword>
<dbReference type="PANTHER" id="PTHR42743:SF11">
    <property type="entry name" value="AMINODEOXYCHORISMATE LYASE"/>
    <property type="match status" value="1"/>
</dbReference>
<reference evidence="19 20" key="2">
    <citation type="submission" date="2018-12" db="EMBL/GenBank/DDBJ databases">
        <title>Simiduia agarivorans gen. nov., sp. nov., a marine, agarolytic bacterium isolated from shallow coastal water from Keelung, Taiwan.</title>
        <authorList>
            <person name="Shieh W.Y."/>
        </authorList>
    </citation>
    <scope>NUCLEOTIDE SEQUENCE [LARGE SCALE GENOMIC DNA]</scope>
    <source>
        <strain evidence="19 20">GTF-13</strain>
    </source>
</reference>
<dbReference type="Pfam" id="PF01063">
    <property type="entry name" value="Aminotran_4"/>
    <property type="match status" value="1"/>
</dbReference>
<evidence type="ECO:0000256" key="17">
    <source>
        <dbReference type="ARBA" id="ARBA00069174"/>
    </source>
</evidence>
<keyword evidence="20" id="KW-1185">Reference proteome</keyword>
<dbReference type="GO" id="GO:0004084">
    <property type="term" value="F:branched-chain-amino-acid transaminase activity"/>
    <property type="evidence" value="ECO:0007669"/>
    <property type="project" value="UniProtKB-EC"/>
</dbReference>
<dbReference type="FunFam" id="3.20.10.10:FF:000002">
    <property type="entry name" value="D-alanine aminotransferase"/>
    <property type="match status" value="1"/>
</dbReference>
<evidence type="ECO:0000256" key="16">
    <source>
        <dbReference type="ARBA" id="ARBA00054027"/>
    </source>
</evidence>
<evidence type="ECO:0000256" key="11">
    <source>
        <dbReference type="ARBA" id="ARBA00035676"/>
    </source>
</evidence>
<dbReference type="Proteomes" id="UP000280792">
    <property type="component" value="Unassembled WGS sequence"/>
</dbReference>
<keyword evidence="19" id="KW-0808">Transferase</keyword>
<comment type="function">
    <text evidence="2">Acts on leucine, isoleucine and valine.</text>
</comment>
<dbReference type="InterPro" id="IPR043131">
    <property type="entry name" value="BCAT-like_N"/>
</dbReference>
<dbReference type="Gene3D" id="3.20.10.10">
    <property type="entry name" value="D-amino Acid Aminotransferase, subunit A, domain 2"/>
    <property type="match status" value="1"/>
</dbReference>
<dbReference type="SUPFAM" id="SSF56752">
    <property type="entry name" value="D-aminoacid aminotransferase-like PLP-dependent enzymes"/>
    <property type="match status" value="1"/>
</dbReference>
<evidence type="ECO:0000256" key="12">
    <source>
        <dbReference type="ARBA" id="ARBA00048212"/>
    </source>
</evidence>
<keyword evidence="19" id="KW-0032">Aminotransferase</keyword>
<evidence type="ECO:0000313" key="20">
    <source>
        <dbReference type="Proteomes" id="UP000280792"/>
    </source>
</evidence>
<proteinExistence type="inferred from homology"/>